<dbReference type="Proteomes" id="UP000703269">
    <property type="component" value="Unassembled WGS sequence"/>
</dbReference>
<dbReference type="FunFam" id="3.30.70.360:FF:000004">
    <property type="entry name" value="Peptidase M20 domain-containing protein 2"/>
    <property type="match status" value="1"/>
</dbReference>
<accession>A0A9P3G8Q0</accession>
<dbReference type="InterPro" id="IPR011650">
    <property type="entry name" value="Peptidase_M20_dimer"/>
</dbReference>
<reference evidence="4 5" key="1">
    <citation type="submission" date="2021-08" db="EMBL/GenBank/DDBJ databases">
        <title>Draft Genome Sequence of Phanerochaete sordida strain YK-624.</title>
        <authorList>
            <person name="Mori T."/>
            <person name="Dohra H."/>
            <person name="Suzuki T."/>
            <person name="Kawagishi H."/>
            <person name="Hirai H."/>
        </authorList>
    </citation>
    <scope>NUCLEOTIDE SEQUENCE [LARGE SCALE GENOMIC DNA]</scope>
    <source>
        <strain evidence="4 5">YK-624</strain>
    </source>
</reference>
<dbReference type="Gene3D" id="3.30.70.360">
    <property type="match status" value="1"/>
</dbReference>
<organism evidence="4 5">
    <name type="scientific">Phanerochaete sordida</name>
    <dbReference type="NCBI Taxonomy" id="48140"/>
    <lineage>
        <taxon>Eukaryota</taxon>
        <taxon>Fungi</taxon>
        <taxon>Dikarya</taxon>
        <taxon>Basidiomycota</taxon>
        <taxon>Agaricomycotina</taxon>
        <taxon>Agaricomycetes</taxon>
        <taxon>Polyporales</taxon>
        <taxon>Phanerochaetaceae</taxon>
        <taxon>Phanerochaete</taxon>
    </lineage>
</organism>
<dbReference type="CDD" id="cd05672">
    <property type="entry name" value="M20_ACY1L2-like"/>
    <property type="match status" value="1"/>
</dbReference>
<dbReference type="AlphaFoldDB" id="A0A9P3G8Q0"/>
<dbReference type="Pfam" id="PF07687">
    <property type="entry name" value="M20_dimer"/>
    <property type="match status" value="1"/>
</dbReference>
<dbReference type="NCBIfam" id="TIGR01891">
    <property type="entry name" value="amidohydrolases"/>
    <property type="match status" value="1"/>
</dbReference>
<evidence type="ECO:0000313" key="4">
    <source>
        <dbReference type="EMBL" id="GJE91327.1"/>
    </source>
</evidence>
<name>A0A9P3G8Q0_9APHY</name>
<dbReference type="OrthoDB" id="6119954at2759"/>
<dbReference type="EMBL" id="BPQB01000021">
    <property type="protein sequence ID" value="GJE91327.1"/>
    <property type="molecule type" value="Genomic_DNA"/>
</dbReference>
<dbReference type="InterPro" id="IPR017439">
    <property type="entry name" value="Amidohydrolase"/>
</dbReference>
<feature type="domain" description="Peptidase M20 dimerisation" evidence="3">
    <location>
        <begin position="210"/>
        <end position="300"/>
    </location>
</feature>
<proteinExistence type="inferred from homology"/>
<dbReference type="Gene3D" id="3.40.630.10">
    <property type="entry name" value="Zn peptidases"/>
    <property type="match status" value="1"/>
</dbReference>
<dbReference type="InterPro" id="IPR017144">
    <property type="entry name" value="Xaa-Arg_dipeptidase"/>
</dbReference>
<dbReference type="InterPro" id="IPR052030">
    <property type="entry name" value="Peptidase_M20/M20A_hydrolases"/>
</dbReference>
<dbReference type="SUPFAM" id="SSF53187">
    <property type="entry name" value="Zn-dependent exopeptidases"/>
    <property type="match status" value="1"/>
</dbReference>
<comment type="similarity">
    <text evidence="1 2">Belongs to the peptidase M20A family.</text>
</comment>
<evidence type="ECO:0000259" key="3">
    <source>
        <dbReference type="Pfam" id="PF07687"/>
    </source>
</evidence>
<dbReference type="GO" id="GO:0016805">
    <property type="term" value="F:dipeptidase activity"/>
    <property type="evidence" value="ECO:0007669"/>
    <property type="project" value="InterPro"/>
</dbReference>
<dbReference type="PANTHER" id="PTHR30575:SF0">
    <property type="entry name" value="XAA-ARG DIPEPTIDASE"/>
    <property type="match status" value="1"/>
</dbReference>
<evidence type="ECO:0000256" key="2">
    <source>
        <dbReference type="PIRNR" id="PIRNR037226"/>
    </source>
</evidence>
<comment type="caution">
    <text evidence="4">The sequence shown here is derived from an EMBL/GenBank/DDBJ whole genome shotgun (WGS) entry which is preliminary data.</text>
</comment>
<dbReference type="PIRSF" id="PIRSF037226">
    <property type="entry name" value="Amidohydrolase_ACY1L2_prd"/>
    <property type="match status" value="1"/>
</dbReference>
<gene>
    <name evidence="4" type="ORF">PsYK624_074760</name>
</gene>
<evidence type="ECO:0000256" key="1">
    <source>
        <dbReference type="ARBA" id="ARBA00006247"/>
    </source>
</evidence>
<dbReference type="SUPFAM" id="SSF55031">
    <property type="entry name" value="Bacterial exopeptidase dimerisation domain"/>
    <property type="match status" value="1"/>
</dbReference>
<sequence length="431" mass="45986">MCQGDSTQPASDAFWRPGDDVARVRGTAAPIFRPDVFDAVDAAVDALAHELRALSLDIHEHPEVAFEERHAHDALAGFMEAQGWAVQRHHLLGTAWEARFSHGAGGRTVGVNSEMDALPGIGHACGHNLIAVAGVAIACALRAAMEKLDIAGTVVLLGTPAEERDYGKVTLLEKGAYKDMDVCLMCHPAPGPPLSASLSSSLAITPLVVEYFGHTAHAALAPWEGHNALDAAVAAYTSVALLRQQIKPTHRVHGTLQGRDWAVNIIPDYAWMKWLMRAPTRKEVDVLVPRVRNCLEAAAIATDTKAKFNTRERGVDELRQNTALGGEFARTFASRYGAVDYTYGISSASTDFGNVTYALPSLHPSFAIPTRAGGTNHTPEFAQAAATPAAHAACMSVAKALAALGARVLLDDAFFAEVRRTFDEESGRGGV</sequence>
<dbReference type="InterPro" id="IPR036264">
    <property type="entry name" value="Bact_exopeptidase_dim_dom"/>
</dbReference>
<evidence type="ECO:0000313" key="5">
    <source>
        <dbReference type="Proteomes" id="UP000703269"/>
    </source>
</evidence>
<keyword evidence="5" id="KW-1185">Reference proteome</keyword>
<protein>
    <recommendedName>
        <fullName evidence="2">Peptidase M20 domain-containing protein 2</fullName>
    </recommendedName>
</protein>
<dbReference type="PANTHER" id="PTHR30575">
    <property type="entry name" value="PEPTIDASE M20"/>
    <property type="match status" value="1"/>
</dbReference>
<dbReference type="Pfam" id="PF01546">
    <property type="entry name" value="Peptidase_M20"/>
    <property type="match status" value="1"/>
</dbReference>
<dbReference type="InterPro" id="IPR002933">
    <property type="entry name" value="Peptidase_M20"/>
</dbReference>